<keyword evidence="2" id="KW-1185">Reference proteome</keyword>
<reference evidence="1" key="1">
    <citation type="journal article" date="2019" name="Beilstein J. Org. Chem.">
        <title>Nanangenines: drimane sesquiterpenoids as the dominant metabolite cohort of a novel Australian fungus, Aspergillus nanangensis.</title>
        <authorList>
            <person name="Lacey H.J."/>
            <person name="Gilchrist C.L.M."/>
            <person name="Crombie A."/>
            <person name="Kalaitzis J.A."/>
            <person name="Vuong D."/>
            <person name="Rutledge P.J."/>
            <person name="Turner P."/>
            <person name="Pitt J.I."/>
            <person name="Lacey E."/>
            <person name="Chooi Y.H."/>
            <person name="Piggott A.M."/>
        </authorList>
    </citation>
    <scope>NUCLEOTIDE SEQUENCE</scope>
    <source>
        <strain evidence="1">MST-FP2251</strain>
    </source>
</reference>
<accession>A0AAD4CAR3</accession>
<comment type="caution">
    <text evidence="1">The sequence shown here is derived from an EMBL/GenBank/DDBJ whole genome shotgun (WGS) entry which is preliminary data.</text>
</comment>
<gene>
    <name evidence="1" type="ORF">FE257_004345</name>
</gene>
<evidence type="ECO:0000313" key="1">
    <source>
        <dbReference type="EMBL" id="KAF9883005.1"/>
    </source>
</evidence>
<organism evidence="1 2">
    <name type="scientific">Aspergillus nanangensis</name>
    <dbReference type="NCBI Taxonomy" id="2582783"/>
    <lineage>
        <taxon>Eukaryota</taxon>
        <taxon>Fungi</taxon>
        <taxon>Dikarya</taxon>
        <taxon>Ascomycota</taxon>
        <taxon>Pezizomycotina</taxon>
        <taxon>Eurotiomycetes</taxon>
        <taxon>Eurotiomycetidae</taxon>
        <taxon>Eurotiales</taxon>
        <taxon>Aspergillaceae</taxon>
        <taxon>Aspergillus</taxon>
        <taxon>Aspergillus subgen. Circumdati</taxon>
    </lineage>
</organism>
<protein>
    <submittedName>
        <fullName evidence="1">Uncharacterized protein</fullName>
    </submittedName>
</protein>
<dbReference type="EMBL" id="VCAU01000193">
    <property type="protein sequence ID" value="KAF9883005.1"/>
    <property type="molecule type" value="Genomic_DNA"/>
</dbReference>
<dbReference type="AlphaFoldDB" id="A0AAD4CAR3"/>
<proteinExistence type="predicted"/>
<evidence type="ECO:0000313" key="2">
    <source>
        <dbReference type="Proteomes" id="UP001194746"/>
    </source>
</evidence>
<name>A0AAD4CAR3_ASPNN</name>
<sequence>MVERNEPSRVQHREVPRDAFQWFLSMISMAKAPIQVGRHPSSFLDKAVSWIRSAPRPLARIRRLHPYVILVVLKMEMITGALKIYCRHRFPVSHLWLETTDYQYARNVPQRAIYL</sequence>
<reference evidence="1" key="2">
    <citation type="submission" date="2020-02" db="EMBL/GenBank/DDBJ databases">
        <authorList>
            <person name="Gilchrist C.L.M."/>
            <person name="Chooi Y.-H."/>
        </authorList>
    </citation>
    <scope>NUCLEOTIDE SEQUENCE</scope>
    <source>
        <strain evidence="1">MST-FP2251</strain>
    </source>
</reference>
<dbReference type="Proteomes" id="UP001194746">
    <property type="component" value="Unassembled WGS sequence"/>
</dbReference>